<organism evidence="1 2">
    <name type="scientific">Caerostris extrusa</name>
    <name type="common">Bark spider</name>
    <name type="synonym">Caerostris bankana</name>
    <dbReference type="NCBI Taxonomy" id="172846"/>
    <lineage>
        <taxon>Eukaryota</taxon>
        <taxon>Metazoa</taxon>
        <taxon>Ecdysozoa</taxon>
        <taxon>Arthropoda</taxon>
        <taxon>Chelicerata</taxon>
        <taxon>Arachnida</taxon>
        <taxon>Araneae</taxon>
        <taxon>Araneomorphae</taxon>
        <taxon>Entelegynae</taxon>
        <taxon>Araneoidea</taxon>
        <taxon>Araneidae</taxon>
        <taxon>Caerostris</taxon>
    </lineage>
</organism>
<comment type="caution">
    <text evidence="1">The sequence shown here is derived from an EMBL/GenBank/DDBJ whole genome shotgun (WGS) entry which is preliminary data.</text>
</comment>
<sequence>MHCPRISCGKQNQYYGFPSGKSFFTHTSHRSENDRFKNCSDDFCLFFSAALDLSSRCVLIPLFLDQHRPESDSNLTADGDCRPFGCYSIFAIVSNIFYRTPFITEI</sequence>
<dbReference type="Proteomes" id="UP001054945">
    <property type="component" value="Unassembled WGS sequence"/>
</dbReference>
<accession>A0AAV4T4W4</accession>
<proteinExistence type="predicted"/>
<name>A0AAV4T4W4_CAEEX</name>
<evidence type="ECO:0000313" key="2">
    <source>
        <dbReference type="Proteomes" id="UP001054945"/>
    </source>
</evidence>
<keyword evidence="2" id="KW-1185">Reference proteome</keyword>
<reference evidence="1 2" key="1">
    <citation type="submission" date="2021-06" db="EMBL/GenBank/DDBJ databases">
        <title>Caerostris extrusa draft genome.</title>
        <authorList>
            <person name="Kono N."/>
            <person name="Arakawa K."/>
        </authorList>
    </citation>
    <scope>NUCLEOTIDE SEQUENCE [LARGE SCALE GENOMIC DNA]</scope>
</reference>
<dbReference type="EMBL" id="BPLR01010532">
    <property type="protein sequence ID" value="GIY39932.1"/>
    <property type="molecule type" value="Genomic_DNA"/>
</dbReference>
<evidence type="ECO:0000313" key="1">
    <source>
        <dbReference type="EMBL" id="GIY39932.1"/>
    </source>
</evidence>
<protein>
    <submittedName>
        <fullName evidence="1">Uncharacterized protein</fullName>
    </submittedName>
</protein>
<dbReference type="AlphaFoldDB" id="A0AAV4T4W4"/>
<gene>
    <name evidence="1" type="ORF">CEXT_493731</name>
</gene>